<dbReference type="Gene3D" id="1.25.40.10">
    <property type="entry name" value="Tetratricopeptide repeat domain"/>
    <property type="match status" value="1"/>
</dbReference>
<dbReference type="PANTHER" id="PTHR11102:SF160">
    <property type="entry name" value="ERAD-ASSOCIATED E3 UBIQUITIN-PROTEIN LIGASE COMPONENT HRD3"/>
    <property type="match status" value="1"/>
</dbReference>
<accession>A0A2U8DZM0</accession>
<evidence type="ECO:0000313" key="3">
    <source>
        <dbReference type="Proteomes" id="UP000244896"/>
    </source>
</evidence>
<dbReference type="Proteomes" id="UP000244896">
    <property type="component" value="Chromosome"/>
</dbReference>
<dbReference type="AlphaFoldDB" id="A0A2U8DZM0"/>
<organism evidence="2 3">
    <name type="scientific">Ereboglobus luteus</name>
    <dbReference type="NCBI Taxonomy" id="1796921"/>
    <lineage>
        <taxon>Bacteria</taxon>
        <taxon>Pseudomonadati</taxon>
        <taxon>Verrucomicrobiota</taxon>
        <taxon>Opitutia</taxon>
        <taxon>Opitutales</taxon>
        <taxon>Opitutaceae</taxon>
        <taxon>Ereboglobus</taxon>
    </lineage>
</organism>
<feature type="compositionally biased region" description="Low complexity" evidence="1">
    <location>
        <begin position="244"/>
        <end position="255"/>
    </location>
</feature>
<protein>
    <recommendedName>
        <fullName evidence="4">Sel1 repeat family protein</fullName>
    </recommendedName>
</protein>
<dbReference type="OrthoDB" id="5460358at2"/>
<dbReference type="SMART" id="SM00671">
    <property type="entry name" value="SEL1"/>
    <property type="match status" value="3"/>
</dbReference>
<evidence type="ECO:0000313" key="2">
    <source>
        <dbReference type="EMBL" id="AWI07904.1"/>
    </source>
</evidence>
<dbReference type="InterPro" id="IPR050767">
    <property type="entry name" value="Sel1_AlgK"/>
</dbReference>
<dbReference type="Pfam" id="PF08238">
    <property type="entry name" value="Sel1"/>
    <property type="match status" value="3"/>
</dbReference>
<reference evidence="2 3" key="1">
    <citation type="journal article" date="2018" name="Syst. Appl. Microbiol.">
        <title>Ereboglobus luteus gen. nov. sp. nov. from cockroach guts, and new insights into the oxygen relationship of the genera Opitutus and Didymococcus (Verrucomicrobia: Opitutaceae).</title>
        <authorList>
            <person name="Tegtmeier D."/>
            <person name="Belitz A."/>
            <person name="Radek R."/>
            <person name="Heimerl T."/>
            <person name="Brune A."/>
        </authorList>
    </citation>
    <scope>NUCLEOTIDE SEQUENCE [LARGE SCALE GENOMIC DNA]</scope>
    <source>
        <strain evidence="2 3">Ho45</strain>
    </source>
</reference>
<feature type="region of interest" description="Disordered" evidence="1">
    <location>
        <begin position="244"/>
        <end position="289"/>
    </location>
</feature>
<dbReference type="EMBL" id="CP023004">
    <property type="protein sequence ID" value="AWI07904.1"/>
    <property type="molecule type" value="Genomic_DNA"/>
</dbReference>
<dbReference type="PANTHER" id="PTHR11102">
    <property type="entry name" value="SEL-1-LIKE PROTEIN"/>
    <property type="match status" value="1"/>
</dbReference>
<dbReference type="KEGG" id="elut:CKA38_00300"/>
<dbReference type="InterPro" id="IPR006597">
    <property type="entry name" value="Sel1-like"/>
</dbReference>
<feature type="region of interest" description="Disordered" evidence="1">
    <location>
        <begin position="40"/>
        <end position="60"/>
    </location>
</feature>
<evidence type="ECO:0008006" key="4">
    <source>
        <dbReference type="Google" id="ProtNLM"/>
    </source>
</evidence>
<dbReference type="InterPro" id="IPR011990">
    <property type="entry name" value="TPR-like_helical_dom_sf"/>
</dbReference>
<sequence>MTRTARLAFMSVSNMQPTIRILIIASLALLAPVIAQARESGATAKKSRSKKSSSVKVGTATVVSDDSGPKLISTTGGGGADNKWPSFEALQKAAENQNPDALYELGQMYLDGTPETPKNVTRAMLYLDDAAQLGHTAANFRLGKIYADGTETPRDYAKALKYYKTAALAGDATAQHNIGAMLSSGRGVKRDYTEGLAWLIIAAKKNTEAVQSEKKLREFLAKYPKTIAAGETRAEELTRELAAAKTAREPTAAPAPSKPAPMKIDIAPITPTVDPMPITPMPAPFTNTN</sequence>
<dbReference type="SUPFAM" id="SSF81901">
    <property type="entry name" value="HCP-like"/>
    <property type="match status" value="1"/>
</dbReference>
<proteinExistence type="predicted"/>
<name>A0A2U8DZM0_9BACT</name>
<evidence type="ECO:0000256" key="1">
    <source>
        <dbReference type="SAM" id="MobiDB-lite"/>
    </source>
</evidence>
<gene>
    <name evidence="2" type="ORF">CKA38_00300</name>
</gene>
<keyword evidence="3" id="KW-1185">Reference proteome</keyword>